<evidence type="ECO:0000256" key="6">
    <source>
        <dbReference type="ARBA" id="ARBA00023004"/>
    </source>
</evidence>
<dbReference type="Proteomes" id="UP000289738">
    <property type="component" value="Chromosome A10"/>
</dbReference>
<proteinExistence type="inferred from homology"/>
<evidence type="ECO:0000256" key="3">
    <source>
        <dbReference type="ARBA" id="ARBA00013133"/>
    </source>
</evidence>
<protein>
    <recommendedName>
        <fullName evidence="3">cysteine dioxygenase</fullName>
        <ecNumber evidence="3">1.13.11.20</ecNumber>
    </recommendedName>
</protein>
<dbReference type="CDD" id="cd20289">
    <property type="entry name" value="cupin_ADO"/>
    <property type="match status" value="1"/>
</dbReference>
<dbReference type="EMBL" id="SDMP01000010">
    <property type="protein sequence ID" value="RYR36183.1"/>
    <property type="molecule type" value="Genomic_DNA"/>
</dbReference>
<evidence type="ECO:0000313" key="8">
    <source>
        <dbReference type="EMBL" id="RYR36183.1"/>
    </source>
</evidence>
<evidence type="ECO:0000256" key="7">
    <source>
        <dbReference type="ARBA" id="ARBA00024284"/>
    </source>
</evidence>
<reference evidence="8 9" key="1">
    <citation type="submission" date="2019-01" db="EMBL/GenBank/DDBJ databases">
        <title>Sequencing of cultivated peanut Arachis hypogaea provides insights into genome evolution and oil improvement.</title>
        <authorList>
            <person name="Chen X."/>
        </authorList>
    </citation>
    <scope>NUCLEOTIDE SEQUENCE [LARGE SCALE GENOMIC DNA]</scope>
    <source>
        <strain evidence="9">cv. Fuhuasheng</strain>
        <tissue evidence="8">Leaves</tissue>
    </source>
</reference>
<keyword evidence="9" id="KW-1185">Reference proteome</keyword>
<evidence type="ECO:0000256" key="1">
    <source>
        <dbReference type="ARBA" id="ARBA00001954"/>
    </source>
</evidence>
<comment type="cofactor">
    <cofactor evidence="1">
        <name>Fe(2+)</name>
        <dbReference type="ChEBI" id="CHEBI:29033"/>
    </cofactor>
</comment>
<dbReference type="InterPro" id="IPR012864">
    <property type="entry name" value="PCO/ADO"/>
</dbReference>
<evidence type="ECO:0000313" key="9">
    <source>
        <dbReference type="Proteomes" id="UP000289738"/>
    </source>
</evidence>
<dbReference type="InterPro" id="IPR014710">
    <property type="entry name" value="RmlC-like_jellyroll"/>
</dbReference>
<name>A0A445BBX4_ARAHY</name>
<evidence type="ECO:0000256" key="4">
    <source>
        <dbReference type="ARBA" id="ARBA00022723"/>
    </source>
</evidence>
<dbReference type="InterPro" id="IPR011051">
    <property type="entry name" value="RmlC_Cupin_sf"/>
</dbReference>
<dbReference type="AlphaFoldDB" id="A0A445BBX4"/>
<evidence type="ECO:0000256" key="2">
    <source>
        <dbReference type="ARBA" id="ARBA00006622"/>
    </source>
</evidence>
<dbReference type="SUPFAM" id="SSF51182">
    <property type="entry name" value="RmlC-like cupins"/>
    <property type="match status" value="1"/>
</dbReference>
<dbReference type="GO" id="GO:0017172">
    <property type="term" value="F:cysteine dioxygenase activity"/>
    <property type="evidence" value="ECO:0007669"/>
    <property type="project" value="UniProtKB-EC"/>
</dbReference>
<dbReference type="GO" id="GO:0046872">
    <property type="term" value="F:metal ion binding"/>
    <property type="evidence" value="ECO:0007669"/>
    <property type="project" value="UniProtKB-KW"/>
</dbReference>
<comment type="caution">
    <text evidence="8">The sequence shown here is derived from an EMBL/GenBank/DDBJ whole genome shotgun (WGS) entry which is preliminary data.</text>
</comment>
<organism evidence="8 9">
    <name type="scientific">Arachis hypogaea</name>
    <name type="common">Peanut</name>
    <dbReference type="NCBI Taxonomy" id="3818"/>
    <lineage>
        <taxon>Eukaryota</taxon>
        <taxon>Viridiplantae</taxon>
        <taxon>Streptophyta</taxon>
        <taxon>Embryophyta</taxon>
        <taxon>Tracheophyta</taxon>
        <taxon>Spermatophyta</taxon>
        <taxon>Magnoliopsida</taxon>
        <taxon>eudicotyledons</taxon>
        <taxon>Gunneridae</taxon>
        <taxon>Pentapetalae</taxon>
        <taxon>rosids</taxon>
        <taxon>fabids</taxon>
        <taxon>Fabales</taxon>
        <taxon>Fabaceae</taxon>
        <taxon>Papilionoideae</taxon>
        <taxon>50 kb inversion clade</taxon>
        <taxon>dalbergioids sensu lato</taxon>
        <taxon>Dalbergieae</taxon>
        <taxon>Pterocarpus clade</taxon>
        <taxon>Arachis</taxon>
    </lineage>
</organism>
<accession>A0A445BBX4</accession>
<comment type="similarity">
    <text evidence="2">Belongs to the cysteine dioxygenase family.</text>
</comment>
<keyword evidence="6" id="KW-0408">Iron</keyword>
<gene>
    <name evidence="8" type="ORF">Ahy_A10g051196</name>
</gene>
<comment type="catalytic activity">
    <reaction evidence="7">
        <text>L-cysteine + O2 = 3-sulfino-L-alanine + H(+)</text>
        <dbReference type="Rhea" id="RHEA:20441"/>
        <dbReference type="ChEBI" id="CHEBI:15378"/>
        <dbReference type="ChEBI" id="CHEBI:15379"/>
        <dbReference type="ChEBI" id="CHEBI:35235"/>
        <dbReference type="ChEBI" id="CHEBI:61085"/>
        <dbReference type="EC" id="1.13.11.20"/>
    </reaction>
    <physiologicalReaction direction="left-to-right" evidence="7">
        <dbReference type="Rhea" id="RHEA:20442"/>
    </physiologicalReaction>
</comment>
<evidence type="ECO:0000256" key="5">
    <source>
        <dbReference type="ARBA" id="ARBA00023002"/>
    </source>
</evidence>
<dbReference type="EC" id="1.13.11.20" evidence="3"/>
<dbReference type="PANTHER" id="PTHR22966">
    <property type="entry name" value="2-AMINOETHANETHIOL DIOXYGENASE"/>
    <property type="match status" value="1"/>
</dbReference>
<dbReference type="PANTHER" id="PTHR22966:SF72">
    <property type="entry name" value="CYSTEINE DIOXYGENASE"/>
    <property type="match status" value="1"/>
</dbReference>
<sequence length="312" mass="35062">MSSNSKSINYYIYKNVMWPPCMSLNSQALVFISILLQNQTLTFQVALVNSDPRLHQFSCLQLLLHLVATIMPFVQKLYDTCKASFSADGPLSQEALEKVRALLDELKPSNVGLDQEAQLARRWTSSLNGKRGRNGSHNYPSPLKYIHLHECDKFSMGIFCMAPGSIIPLHNHPGMTVLSKLLYGSLHARSYDWLELQGSYDHPSQARPATLARDCQMKAPCGTTILYPKSGGNIHCFKAITPCALFDILSPPYSTENGRHCSYFRRSPPIKDLLPSVEVDKASEVTWLEETQPPENLVVKRGQYIGPTIRRH</sequence>
<keyword evidence="4" id="KW-0479">Metal-binding</keyword>
<dbReference type="Pfam" id="PF07847">
    <property type="entry name" value="PCO_ADO"/>
    <property type="match status" value="1"/>
</dbReference>
<dbReference type="Gene3D" id="2.60.120.10">
    <property type="entry name" value="Jelly Rolls"/>
    <property type="match status" value="1"/>
</dbReference>
<dbReference type="GO" id="GO:0070483">
    <property type="term" value="P:detection of hypoxia"/>
    <property type="evidence" value="ECO:0007669"/>
    <property type="project" value="UniProtKB-ARBA"/>
</dbReference>
<keyword evidence="5" id="KW-0560">Oxidoreductase</keyword>